<dbReference type="Pfam" id="PF21036">
    <property type="entry name" value="EryCIII-like_N"/>
    <property type="match status" value="1"/>
</dbReference>
<proteinExistence type="inferred from homology"/>
<feature type="domain" description="Erythromycin biosynthesis protein CIII-like N-terminal" evidence="5">
    <location>
        <begin position="22"/>
        <end position="257"/>
    </location>
</feature>
<dbReference type="InterPro" id="IPR010610">
    <property type="entry name" value="EryCIII-like_C"/>
</dbReference>
<dbReference type="Gene3D" id="3.40.50.2000">
    <property type="entry name" value="Glycogen Phosphorylase B"/>
    <property type="match status" value="2"/>
</dbReference>
<dbReference type="PANTHER" id="PTHR48050">
    <property type="entry name" value="STEROL 3-BETA-GLUCOSYLTRANSFERASE"/>
    <property type="match status" value="1"/>
</dbReference>
<dbReference type="CDD" id="cd03784">
    <property type="entry name" value="GT1_Gtf-like"/>
    <property type="match status" value="1"/>
</dbReference>
<evidence type="ECO:0000256" key="2">
    <source>
        <dbReference type="ARBA" id="ARBA00022676"/>
    </source>
</evidence>
<dbReference type="Proteomes" id="UP001567537">
    <property type="component" value="Unassembled WGS sequence"/>
</dbReference>
<dbReference type="InterPro" id="IPR048284">
    <property type="entry name" value="EryCIII-like_N"/>
</dbReference>
<evidence type="ECO:0000256" key="3">
    <source>
        <dbReference type="ARBA" id="ARBA00022679"/>
    </source>
</evidence>
<name>A0ABV4J9L3_9ACTN</name>
<reference evidence="6 7" key="1">
    <citation type="journal article" date="2021" name="Res Sq">
        <title>Streptomyces Pimoensis sp. nov., Isolated From the Taklimakan Desert in Xinjiang, China.</title>
        <authorList>
            <person name="Zhang P."/>
            <person name="Luo X."/>
            <person name="Luo X."/>
            <person name="Liu Z."/>
            <person name="Xia Z."/>
            <person name="Wan C."/>
            <person name="zhang L."/>
        </authorList>
    </citation>
    <scope>NUCLEOTIDE SEQUENCE [LARGE SCALE GENOMIC DNA]</scope>
    <source>
        <strain evidence="6 7">TRM75549</strain>
    </source>
</reference>
<accession>A0ABV4J9L3</accession>
<organism evidence="6 7">
    <name type="scientific">Streptomyces pimonensis</name>
    <dbReference type="NCBI Taxonomy" id="2860288"/>
    <lineage>
        <taxon>Bacteria</taxon>
        <taxon>Bacillati</taxon>
        <taxon>Actinomycetota</taxon>
        <taxon>Actinomycetes</taxon>
        <taxon>Kitasatosporales</taxon>
        <taxon>Streptomycetaceae</taxon>
        <taxon>Streptomyces</taxon>
    </lineage>
</organism>
<dbReference type="InterPro" id="IPR002213">
    <property type="entry name" value="UDP_glucos_trans"/>
</dbReference>
<keyword evidence="3" id="KW-0808">Transferase</keyword>
<dbReference type="SUPFAM" id="SSF53756">
    <property type="entry name" value="UDP-Glycosyltransferase/glycogen phosphorylase"/>
    <property type="match status" value="1"/>
</dbReference>
<evidence type="ECO:0000313" key="7">
    <source>
        <dbReference type="Proteomes" id="UP001567537"/>
    </source>
</evidence>
<evidence type="ECO:0000313" key="6">
    <source>
        <dbReference type="EMBL" id="MEZ3182543.1"/>
    </source>
</evidence>
<dbReference type="PANTHER" id="PTHR48050:SF13">
    <property type="entry name" value="STEROL 3-BETA-GLUCOSYLTRANSFERASE UGT80A2"/>
    <property type="match status" value="1"/>
</dbReference>
<keyword evidence="2" id="KW-0328">Glycosyltransferase</keyword>
<comment type="similarity">
    <text evidence="1">Belongs to the glycosyltransferase 28 family.</text>
</comment>
<evidence type="ECO:0000256" key="1">
    <source>
        <dbReference type="ARBA" id="ARBA00006962"/>
    </source>
</evidence>
<dbReference type="Pfam" id="PF06722">
    <property type="entry name" value="EryCIII-like_C"/>
    <property type="match status" value="1"/>
</dbReference>
<feature type="domain" description="Erythromycin biosynthesis protein CIII-like C-terminal" evidence="4">
    <location>
        <begin position="273"/>
        <end position="417"/>
    </location>
</feature>
<sequence>MRVLFSVFPATAHLYPVVPLAYALQSAGHDVCVATSPDLATEITAVGLKAVPVGESADLGSLLPSVAGPDHLVRLASRLGVDTESLGDADIAKSVRYHLISMIALGHPGASSARPALADLVDFAAAWRPDLVLWDPMVFGASVAARACGAAHARVLWGLDLFARHGDRYADVLNAPGDLGDALPIGAMAPVMRRLGLRYDRELLFGQWSIDLMPPRMRLPGDLRYVPLRRVPYNGPGVFPDWLRQPSQRPRVCLTMGMSMRKYFHDDEALITQLLTAVADLDVEVIATVTADQFGPGFQVPDNVRTVDYVPLDLVMRDCSALIHHGGTGTYAAAVPYEVPQLILPTPMGDHLALSRYVADLGAGLYTARADFSVDVVTKQLTTILAEPSFRAGAAELHRDTMASPSPIELVPVLERLTAEFGGRTVAHR</sequence>
<comment type="caution">
    <text evidence="6">The sequence shown here is derived from an EMBL/GenBank/DDBJ whole genome shotgun (WGS) entry which is preliminary data.</text>
</comment>
<keyword evidence="7" id="KW-1185">Reference proteome</keyword>
<dbReference type="RefSeq" id="WP_371243315.1">
    <property type="nucleotide sequence ID" value="NZ_JAHWZY010000045.1"/>
</dbReference>
<gene>
    <name evidence="6" type="ORF">KYY02_28955</name>
</gene>
<evidence type="ECO:0000259" key="4">
    <source>
        <dbReference type="Pfam" id="PF06722"/>
    </source>
</evidence>
<dbReference type="InterPro" id="IPR050426">
    <property type="entry name" value="Glycosyltransferase_28"/>
</dbReference>
<dbReference type="EMBL" id="JAHWZY010000045">
    <property type="protein sequence ID" value="MEZ3182543.1"/>
    <property type="molecule type" value="Genomic_DNA"/>
</dbReference>
<evidence type="ECO:0000259" key="5">
    <source>
        <dbReference type="Pfam" id="PF21036"/>
    </source>
</evidence>
<protein>
    <submittedName>
        <fullName evidence="6">DUF1205 domain-containing protein</fullName>
    </submittedName>
</protein>